<gene>
    <name evidence="7" type="ORF">OL599_02850</name>
</gene>
<dbReference type="PANTHER" id="PTHR30482:SF17">
    <property type="entry name" value="ABC TRANSPORTER ATP-BINDING PROTEIN"/>
    <property type="match status" value="1"/>
</dbReference>
<reference evidence="7" key="1">
    <citation type="submission" date="2022-09" db="EMBL/GenBank/DDBJ databases">
        <title>Rhodovastum sp. nov. RN2-1 isolated from soil in Seongnam, South Korea.</title>
        <authorList>
            <person name="Le N.T."/>
        </authorList>
    </citation>
    <scope>NUCLEOTIDE SEQUENCE</scope>
    <source>
        <strain evidence="7">RN2-1</strain>
    </source>
</reference>
<feature type="transmembrane region" description="Helical" evidence="6">
    <location>
        <begin position="27"/>
        <end position="49"/>
    </location>
</feature>
<evidence type="ECO:0000256" key="2">
    <source>
        <dbReference type="ARBA" id="ARBA00022475"/>
    </source>
</evidence>
<dbReference type="Proteomes" id="UP001165679">
    <property type="component" value="Unassembled WGS sequence"/>
</dbReference>
<sequence>MNRLVPLLAFAALAAVPFIPFGREGGYVLLLVSRVMVFALAAISLDLLLGGGGMVSFGHAAYLAIGAYAVAILDANDVSEAWAVLAAALGAAALFAAGTGAVALRTRGVNFIMITLAFAQMVYFAAGSLAAYGGDDGYSLIARTELFGWPVLKGRGFYATAFVLLLAGYLLCRMLVASRFGRVLRAIRQNRQRVQAMGFNPFTVQLTAMVIAGMLCAVAGVLLANLSEFASPAYATWQRSGDLLIMVILGGAGSLHGALLGAAFVVLLEEALGRLTEHWRLIFGPLLVLSVLYFRGGLAGIGAKRD</sequence>
<evidence type="ECO:0000256" key="6">
    <source>
        <dbReference type="SAM" id="Phobius"/>
    </source>
</evidence>
<evidence type="ECO:0000313" key="7">
    <source>
        <dbReference type="EMBL" id="MCW3473505.1"/>
    </source>
</evidence>
<dbReference type="InterPro" id="IPR001851">
    <property type="entry name" value="ABC_transp_permease"/>
</dbReference>
<dbReference type="GO" id="GO:0015658">
    <property type="term" value="F:branched-chain amino acid transmembrane transporter activity"/>
    <property type="evidence" value="ECO:0007669"/>
    <property type="project" value="InterPro"/>
</dbReference>
<feature type="transmembrane region" description="Helical" evidence="6">
    <location>
        <begin position="280"/>
        <end position="303"/>
    </location>
</feature>
<dbReference type="InterPro" id="IPR043428">
    <property type="entry name" value="LivM-like"/>
</dbReference>
<evidence type="ECO:0000256" key="1">
    <source>
        <dbReference type="ARBA" id="ARBA00004651"/>
    </source>
</evidence>
<accession>A0AA41YJ54</accession>
<dbReference type="CDD" id="cd06581">
    <property type="entry name" value="TM_PBP1_LivM_like"/>
    <property type="match status" value="1"/>
</dbReference>
<feature type="transmembrane region" description="Helical" evidence="6">
    <location>
        <begin position="243"/>
        <end position="268"/>
    </location>
</feature>
<evidence type="ECO:0000256" key="3">
    <source>
        <dbReference type="ARBA" id="ARBA00022692"/>
    </source>
</evidence>
<feature type="transmembrane region" description="Helical" evidence="6">
    <location>
        <begin position="197"/>
        <end position="223"/>
    </location>
</feature>
<dbReference type="RefSeq" id="WP_264712081.1">
    <property type="nucleotide sequence ID" value="NZ_JAPDNT010000001.1"/>
</dbReference>
<keyword evidence="5 6" id="KW-0472">Membrane</keyword>
<dbReference type="PANTHER" id="PTHR30482">
    <property type="entry name" value="HIGH-AFFINITY BRANCHED-CHAIN AMINO ACID TRANSPORT SYSTEM PERMEASE"/>
    <property type="match status" value="1"/>
</dbReference>
<proteinExistence type="predicted"/>
<feature type="transmembrane region" description="Helical" evidence="6">
    <location>
        <begin position="156"/>
        <end position="176"/>
    </location>
</feature>
<keyword evidence="4 6" id="KW-1133">Transmembrane helix</keyword>
<keyword evidence="8" id="KW-1185">Reference proteome</keyword>
<name>A0AA41YJ54_9PROT</name>
<feature type="transmembrane region" description="Helical" evidence="6">
    <location>
        <begin position="81"/>
        <end position="104"/>
    </location>
</feature>
<dbReference type="GO" id="GO:0005886">
    <property type="term" value="C:plasma membrane"/>
    <property type="evidence" value="ECO:0007669"/>
    <property type="project" value="UniProtKB-SubCell"/>
</dbReference>
<dbReference type="AlphaFoldDB" id="A0AA41YJ54"/>
<keyword evidence="3 6" id="KW-0812">Transmembrane</keyword>
<comment type="subcellular location">
    <subcellularLocation>
        <location evidence="1">Cell membrane</location>
        <topology evidence="1">Multi-pass membrane protein</topology>
    </subcellularLocation>
</comment>
<dbReference type="Pfam" id="PF02653">
    <property type="entry name" value="BPD_transp_2"/>
    <property type="match status" value="1"/>
</dbReference>
<organism evidence="7 8">
    <name type="scientific">Limobrevibacterium gyesilva</name>
    <dbReference type="NCBI Taxonomy" id="2991712"/>
    <lineage>
        <taxon>Bacteria</taxon>
        <taxon>Pseudomonadati</taxon>
        <taxon>Pseudomonadota</taxon>
        <taxon>Alphaproteobacteria</taxon>
        <taxon>Acetobacterales</taxon>
        <taxon>Acetobacteraceae</taxon>
        <taxon>Limobrevibacterium</taxon>
    </lineage>
</organism>
<evidence type="ECO:0000256" key="5">
    <source>
        <dbReference type="ARBA" id="ARBA00023136"/>
    </source>
</evidence>
<reference evidence="7" key="2">
    <citation type="submission" date="2022-10" db="EMBL/GenBank/DDBJ databases">
        <authorList>
            <person name="Trinh H.N."/>
        </authorList>
    </citation>
    <scope>NUCLEOTIDE SEQUENCE</scope>
    <source>
        <strain evidence="7">RN2-1</strain>
    </source>
</reference>
<dbReference type="EMBL" id="JAPDNT010000001">
    <property type="protein sequence ID" value="MCW3473505.1"/>
    <property type="molecule type" value="Genomic_DNA"/>
</dbReference>
<comment type="caution">
    <text evidence="7">The sequence shown here is derived from an EMBL/GenBank/DDBJ whole genome shotgun (WGS) entry which is preliminary data.</text>
</comment>
<feature type="transmembrane region" description="Helical" evidence="6">
    <location>
        <begin position="111"/>
        <end position="132"/>
    </location>
</feature>
<evidence type="ECO:0000313" key="8">
    <source>
        <dbReference type="Proteomes" id="UP001165679"/>
    </source>
</evidence>
<evidence type="ECO:0000256" key="4">
    <source>
        <dbReference type="ARBA" id="ARBA00022989"/>
    </source>
</evidence>
<protein>
    <submittedName>
        <fullName evidence="7">Branched-chain amino acid ABC transporter permease</fullName>
    </submittedName>
</protein>
<keyword evidence="2" id="KW-1003">Cell membrane</keyword>
<feature type="transmembrane region" description="Helical" evidence="6">
    <location>
        <begin position="56"/>
        <end position="75"/>
    </location>
</feature>